<evidence type="ECO:0000256" key="2">
    <source>
        <dbReference type="ARBA" id="ARBA00007577"/>
    </source>
</evidence>
<dbReference type="GO" id="GO:0015421">
    <property type="term" value="F:ABC-type oligopeptide transporter activity"/>
    <property type="evidence" value="ECO:0007669"/>
    <property type="project" value="TreeGrafter"/>
</dbReference>
<feature type="transmembrane region" description="Helical" evidence="13">
    <location>
        <begin position="113"/>
        <end position="136"/>
    </location>
</feature>
<keyword evidence="7" id="KW-0067">ATP-binding</keyword>
<feature type="transmembrane region" description="Helical" evidence="13">
    <location>
        <begin position="212"/>
        <end position="231"/>
    </location>
</feature>
<dbReference type="InterPro" id="IPR036640">
    <property type="entry name" value="ABC1_TM_sf"/>
</dbReference>
<evidence type="ECO:0000313" key="17">
    <source>
        <dbReference type="Proteomes" id="UP000245609"/>
    </source>
</evidence>
<dbReference type="GO" id="GO:0005743">
    <property type="term" value="C:mitochondrial inner membrane"/>
    <property type="evidence" value="ECO:0007669"/>
    <property type="project" value="TreeGrafter"/>
</dbReference>
<keyword evidence="9 13" id="KW-1133">Transmembrane helix</keyword>
<dbReference type="GO" id="GO:0090374">
    <property type="term" value="P:oligopeptide export from mitochondrion"/>
    <property type="evidence" value="ECO:0007669"/>
    <property type="project" value="TreeGrafter"/>
</dbReference>
<dbReference type="InterPro" id="IPR027417">
    <property type="entry name" value="P-loop_NTPase"/>
</dbReference>
<keyword evidence="6" id="KW-0547">Nucleotide-binding</keyword>
<feature type="transmembrane region" description="Helical" evidence="13">
    <location>
        <begin position="746"/>
        <end position="772"/>
    </location>
</feature>
<feature type="domain" description="ABC transporter" evidence="14">
    <location>
        <begin position="1027"/>
        <end position="1263"/>
    </location>
</feature>
<evidence type="ECO:0000313" key="16">
    <source>
        <dbReference type="EMBL" id="PVV05300.1"/>
    </source>
</evidence>
<dbReference type="PANTHER" id="PTHR43394">
    <property type="entry name" value="ATP-DEPENDENT PERMEASE MDL1, MITOCHONDRIAL"/>
    <property type="match status" value="1"/>
</dbReference>
<dbReference type="CDD" id="cd18578">
    <property type="entry name" value="ABC_6TM_Pgp_ABCB1_D2_like"/>
    <property type="match status" value="1"/>
</dbReference>
<evidence type="ECO:0000256" key="10">
    <source>
        <dbReference type="ARBA" id="ARBA00023136"/>
    </source>
</evidence>
<dbReference type="AlphaFoldDB" id="A0A2T9ZL72"/>
<keyword evidence="3" id="KW-0813">Transport</keyword>
<evidence type="ECO:0000259" key="14">
    <source>
        <dbReference type="PROSITE" id="PS50893"/>
    </source>
</evidence>
<evidence type="ECO:0000256" key="7">
    <source>
        <dbReference type="ARBA" id="ARBA00022840"/>
    </source>
</evidence>
<dbReference type="CDD" id="cd18577">
    <property type="entry name" value="ABC_6TM_Pgp_ABCB1_D1_like"/>
    <property type="match status" value="1"/>
</dbReference>
<evidence type="ECO:0000259" key="15">
    <source>
        <dbReference type="PROSITE" id="PS50929"/>
    </source>
</evidence>
<dbReference type="OrthoDB" id="6500128at2759"/>
<protein>
    <recommendedName>
        <fullName evidence="18">Bile salt export pump</fullName>
    </recommendedName>
</protein>
<dbReference type="PROSITE" id="PS00211">
    <property type="entry name" value="ABC_TRANSPORTER_1"/>
    <property type="match status" value="2"/>
</dbReference>
<accession>A0A2T9ZL72</accession>
<dbReference type="STRING" id="133381.A0A2T9ZL72"/>
<keyword evidence="4 13" id="KW-0812">Transmembrane</keyword>
<feature type="transmembrane region" description="Helical" evidence="13">
    <location>
        <begin position="187"/>
        <end position="206"/>
    </location>
</feature>
<evidence type="ECO:0000256" key="8">
    <source>
        <dbReference type="ARBA" id="ARBA00022967"/>
    </source>
</evidence>
<keyword evidence="17" id="KW-1185">Reference proteome</keyword>
<dbReference type="FunFam" id="3.40.50.300:FF:000205">
    <property type="entry name" value="ABC transporter B family member 4"/>
    <property type="match status" value="1"/>
</dbReference>
<dbReference type="SUPFAM" id="SSF90123">
    <property type="entry name" value="ABC transporter transmembrane region"/>
    <property type="match status" value="2"/>
</dbReference>
<comment type="caution">
    <text evidence="16">The sequence shown here is derived from an EMBL/GenBank/DDBJ whole genome shotgun (WGS) entry which is preliminary data.</text>
</comment>
<keyword evidence="8" id="KW-1278">Translocase</keyword>
<dbReference type="SMART" id="SM00382">
    <property type="entry name" value="AAA"/>
    <property type="match status" value="2"/>
</dbReference>
<dbReference type="Gene3D" id="3.40.50.300">
    <property type="entry name" value="P-loop containing nucleotide triphosphate hydrolases"/>
    <property type="match status" value="2"/>
</dbReference>
<organism evidence="16 17">
    <name type="scientific">Smittium megazygosporum</name>
    <dbReference type="NCBI Taxonomy" id="133381"/>
    <lineage>
        <taxon>Eukaryota</taxon>
        <taxon>Fungi</taxon>
        <taxon>Fungi incertae sedis</taxon>
        <taxon>Zoopagomycota</taxon>
        <taxon>Kickxellomycotina</taxon>
        <taxon>Harpellomycetes</taxon>
        <taxon>Harpellales</taxon>
        <taxon>Legeriomycetaceae</taxon>
        <taxon>Smittium</taxon>
    </lineage>
</organism>
<keyword evidence="5" id="KW-0677">Repeat</keyword>
<feature type="domain" description="ABC transmembrane type-1" evidence="15">
    <location>
        <begin position="705"/>
        <end position="992"/>
    </location>
</feature>
<dbReference type="Proteomes" id="UP000245609">
    <property type="component" value="Unassembled WGS sequence"/>
</dbReference>
<feature type="transmembrane region" description="Helical" evidence="13">
    <location>
        <begin position="935"/>
        <end position="957"/>
    </location>
</feature>
<name>A0A2T9ZL72_9FUNG</name>
<feature type="domain" description="ABC transporter" evidence="14">
    <location>
        <begin position="390"/>
        <end position="631"/>
    </location>
</feature>
<feature type="region of interest" description="Disordered" evidence="12">
    <location>
        <begin position="1"/>
        <end position="34"/>
    </location>
</feature>
<evidence type="ECO:0000256" key="11">
    <source>
        <dbReference type="ARBA" id="ARBA00023180"/>
    </source>
</evidence>
<feature type="transmembrane region" description="Helical" evidence="13">
    <location>
        <begin position="332"/>
        <end position="353"/>
    </location>
</feature>
<reference evidence="16 17" key="1">
    <citation type="journal article" date="2018" name="MBio">
        <title>Comparative Genomics Reveals the Core Gene Toolbox for the Fungus-Insect Symbiosis.</title>
        <authorList>
            <person name="Wang Y."/>
            <person name="Stata M."/>
            <person name="Wang W."/>
            <person name="Stajich J.E."/>
            <person name="White M.M."/>
            <person name="Moncalvo J.M."/>
        </authorList>
    </citation>
    <scope>NUCLEOTIDE SEQUENCE [LARGE SCALE GENOMIC DNA]</scope>
    <source>
        <strain evidence="16 17">SC-DP-2</strain>
    </source>
</reference>
<dbReference type="GO" id="GO:0005524">
    <property type="term" value="F:ATP binding"/>
    <property type="evidence" value="ECO:0007669"/>
    <property type="project" value="UniProtKB-KW"/>
</dbReference>
<dbReference type="GO" id="GO:0016887">
    <property type="term" value="F:ATP hydrolysis activity"/>
    <property type="evidence" value="ECO:0007669"/>
    <property type="project" value="InterPro"/>
</dbReference>
<evidence type="ECO:0008006" key="18">
    <source>
        <dbReference type="Google" id="ProtNLM"/>
    </source>
</evidence>
<comment type="similarity">
    <text evidence="2">Belongs to the ABC transporter superfamily. ABCB family. Multidrug resistance exporter (TC 3.A.1.201) subfamily.</text>
</comment>
<feature type="transmembrane region" description="Helical" evidence="13">
    <location>
        <begin position="825"/>
        <end position="843"/>
    </location>
</feature>
<evidence type="ECO:0000256" key="9">
    <source>
        <dbReference type="ARBA" id="ARBA00022989"/>
    </source>
</evidence>
<feature type="domain" description="ABC transmembrane type-1" evidence="15">
    <location>
        <begin position="56"/>
        <end position="354"/>
    </location>
</feature>
<evidence type="ECO:0000256" key="4">
    <source>
        <dbReference type="ARBA" id="ARBA00022692"/>
    </source>
</evidence>
<comment type="subcellular location">
    <subcellularLocation>
        <location evidence="1">Membrane</location>
        <topology evidence="1">Multi-pass membrane protein</topology>
    </subcellularLocation>
</comment>
<proteinExistence type="inferred from homology"/>
<feature type="transmembrane region" description="Helical" evidence="13">
    <location>
        <begin position="703"/>
        <end position="726"/>
    </location>
</feature>
<feature type="region of interest" description="Disordered" evidence="12">
    <location>
        <begin position="637"/>
        <end position="679"/>
    </location>
</feature>
<feature type="transmembrane region" description="Helical" evidence="13">
    <location>
        <begin position="55"/>
        <end position="76"/>
    </location>
</feature>
<evidence type="ECO:0000256" key="13">
    <source>
        <dbReference type="SAM" id="Phobius"/>
    </source>
</evidence>
<dbReference type="InterPro" id="IPR039421">
    <property type="entry name" value="Type_1_exporter"/>
</dbReference>
<dbReference type="FunFam" id="1.20.1560.10:FF:000018">
    <property type="entry name" value="ATP-binding cassette subfamily B member 11"/>
    <property type="match status" value="1"/>
</dbReference>
<dbReference type="InterPro" id="IPR003439">
    <property type="entry name" value="ABC_transporter-like_ATP-bd"/>
</dbReference>
<dbReference type="PROSITE" id="PS50893">
    <property type="entry name" value="ABC_TRANSPORTER_2"/>
    <property type="match status" value="2"/>
</dbReference>
<dbReference type="InterPro" id="IPR017871">
    <property type="entry name" value="ABC_transporter-like_CS"/>
</dbReference>
<evidence type="ECO:0000256" key="12">
    <source>
        <dbReference type="SAM" id="MobiDB-lite"/>
    </source>
</evidence>
<dbReference type="Pfam" id="PF00005">
    <property type="entry name" value="ABC_tran"/>
    <property type="match status" value="2"/>
</dbReference>
<dbReference type="Pfam" id="PF00664">
    <property type="entry name" value="ABC_membrane"/>
    <property type="match status" value="2"/>
</dbReference>
<evidence type="ECO:0000256" key="1">
    <source>
        <dbReference type="ARBA" id="ARBA00004141"/>
    </source>
</evidence>
<dbReference type="InterPro" id="IPR003593">
    <property type="entry name" value="AAA+_ATPase"/>
</dbReference>
<sequence length="1268" mass="139668">MSSDPKEKSALDSSDHSDRNKDGSKSDNETDPSSLPPVPLFSLYRFANGIERSQLFFGFVCAVISGLVFPAIIFFFSDLSNSFLKYDFQVRENLIPIKEANHALTKDVNKYCLIFVGIGVLMFISSYLQNLLFSIVSEKQTLKIRETYYQAAIRQNMGWFDEVSTGDLTTRISSDVALIQDGIGPKISYVVQYSSTFIGGFIIAFIRGWQMALVILAVMPLLMVAGTLMGINVGKVTKILQDQYAKSGAIANEVISSMRTVMAFNGQKREVQRYDQNNTLAQKFEMKKAVYLGFGLGSIFFFIYAVYALGFWYGAKLIRNGSYNAGKVLNVFFALVMGGFSLGGAAPSLSAVISARGAAASVFSIIDRISPIDPLDDSKGQIAKNIKGEIELKNIEFSYPTRKEIKTLRNFSLKIHPGQHIALVGESGCGKSTTVSLIQRFYDPLSGSVSIDGVDVRDYNVSSIRKHIAIVSQEPVLFDTTIYQNIAWGAQDYENNPPSREDVIQACKNANIHNFIASLPDQYDTIVGEKGAQLSGGQKQRIAIARALIRNAPILLLDEATSALDTESERLVQAAIDKNLGNRTTITIAHRLSTIKNSDQIYVCHNGSVLESGTHEELVDKKGAYFALVNAQELHKVDSEKDTSHRRKSVGARSKGEDSESIEESSASTVAEDQKEEEEVKPKMGEYRALITLFKRNPQVFRYYFFGSIGSAIDGALFPLFSIFFSKMLVAFSIPDPAKQKSKTNFYALLFFIFAIITFCSMTCRTYFFTLGSSKLHQKLRRELFESIVNQESEFFDQKHNGTGALTTRISSEPESIFKFGSESLPMLVYAAAAVLTGIIIAFTRDWRLTLVVLAVLPIIAFSEGQKAKVMTGRAKQNQIVIEAGAKEAAETIMNIRTVASLTREKTFVNSFNKNNEAPHRSAVRGAYVESISYAFSQASIMLIYALCFYAGSQFVVKGYMNVEKMFNTIYAIFFAAIGLGQASQFLGFIPKAAVSSAKLLGALGDVPKINIRDPSGNSPTNRIGVVSAQDVDFIYPSRPDVKILDRISLHAKPGQTIALVGSSGSGKSTIINLMLRLYDVLGGSVSVEDEDVRNWQLEELRNHLSLVGQEPVLFDYSIADNIRYGKEDATEFEIEQAAKAANIHNVVLGLPDGYATRVGTSGGQISGGQKQRIAIARAIISNPKILLLDEATSALDTESEVLVQKALDVASEGRTTITIAHRLSTIQRSDWIYVFDRGRIAEQGTHQTLTEMKGIYYSLAVQQSLSK</sequence>
<dbReference type="FunFam" id="3.40.50.300:FF:000479">
    <property type="entry name" value="Multidrug resistance protein 1A"/>
    <property type="match status" value="1"/>
</dbReference>
<dbReference type="PANTHER" id="PTHR43394:SF27">
    <property type="entry name" value="ATP-DEPENDENT TRANSLOCASE ABCB1-LIKE"/>
    <property type="match status" value="1"/>
</dbReference>
<feature type="compositionally biased region" description="Basic and acidic residues" evidence="12">
    <location>
        <begin position="1"/>
        <end position="28"/>
    </location>
</feature>
<keyword evidence="10 13" id="KW-0472">Membrane</keyword>
<dbReference type="Gene3D" id="1.20.1560.10">
    <property type="entry name" value="ABC transporter type 1, transmembrane domain"/>
    <property type="match status" value="1"/>
</dbReference>
<keyword evidence="11" id="KW-0325">Glycoprotein</keyword>
<dbReference type="EMBL" id="MBFS01000018">
    <property type="protein sequence ID" value="PVV05300.1"/>
    <property type="molecule type" value="Genomic_DNA"/>
</dbReference>
<evidence type="ECO:0000256" key="5">
    <source>
        <dbReference type="ARBA" id="ARBA00022737"/>
    </source>
</evidence>
<evidence type="ECO:0000256" key="6">
    <source>
        <dbReference type="ARBA" id="ARBA00022741"/>
    </source>
</evidence>
<dbReference type="CDD" id="cd03249">
    <property type="entry name" value="ABC_MTABC3_MDL1_MDL2"/>
    <property type="match status" value="2"/>
</dbReference>
<dbReference type="PROSITE" id="PS50929">
    <property type="entry name" value="ABC_TM1F"/>
    <property type="match status" value="2"/>
</dbReference>
<feature type="transmembrane region" description="Helical" evidence="13">
    <location>
        <begin position="289"/>
        <end position="312"/>
    </location>
</feature>
<evidence type="ECO:0000256" key="3">
    <source>
        <dbReference type="ARBA" id="ARBA00022448"/>
    </source>
</evidence>
<feature type="transmembrane region" description="Helical" evidence="13">
    <location>
        <begin position="969"/>
        <end position="990"/>
    </location>
</feature>
<dbReference type="SUPFAM" id="SSF52540">
    <property type="entry name" value="P-loop containing nucleoside triphosphate hydrolases"/>
    <property type="match status" value="2"/>
</dbReference>
<dbReference type="InterPro" id="IPR011527">
    <property type="entry name" value="ABC1_TM_dom"/>
</dbReference>
<gene>
    <name evidence="16" type="ORF">BB560_000183</name>
</gene>